<evidence type="ECO:0000256" key="6">
    <source>
        <dbReference type="RuleBase" id="RU362079"/>
    </source>
</evidence>
<comment type="similarity">
    <text evidence="3 6">Belongs to the DHNA family.</text>
</comment>
<dbReference type="SMART" id="SM00905">
    <property type="entry name" value="FolB"/>
    <property type="match status" value="1"/>
</dbReference>
<sequence length="124" mass="14380">MDRIMIEDLQVYAYHGVAPAEKSNGQMFLVSLWMDVNLERAAKSDDVKDTVSYADICADVQKVMQLKKYNLIESAAMNVIEYLFRTYPSITKIRILLKKPWAPMGHHLKFAAVELERQRSERNE</sequence>
<proteinExistence type="inferred from homology"/>
<evidence type="ECO:0000259" key="7">
    <source>
        <dbReference type="SMART" id="SM00905"/>
    </source>
</evidence>
<protein>
    <recommendedName>
        <fullName evidence="6">7,8-dihydroneopterin aldolase</fullName>
        <ecNumber evidence="6">4.1.2.25</ecNumber>
    </recommendedName>
</protein>
<dbReference type="OrthoDB" id="9808041at2"/>
<dbReference type="Gene3D" id="3.30.1130.10">
    <property type="match status" value="1"/>
</dbReference>
<dbReference type="GO" id="GO:0004150">
    <property type="term" value="F:dihydroneopterin aldolase activity"/>
    <property type="evidence" value="ECO:0007669"/>
    <property type="project" value="UniProtKB-UniRule"/>
</dbReference>
<dbReference type="RefSeq" id="WP_073280497.1">
    <property type="nucleotide sequence ID" value="NZ_FRAC01000051.1"/>
</dbReference>
<dbReference type="GO" id="GO:0005737">
    <property type="term" value="C:cytoplasm"/>
    <property type="evidence" value="ECO:0007669"/>
    <property type="project" value="TreeGrafter"/>
</dbReference>
<dbReference type="InterPro" id="IPR043133">
    <property type="entry name" value="GTP-CH-I_C/QueF"/>
</dbReference>
<comment type="function">
    <text evidence="6">Catalyzes the conversion of 7,8-dihydroneopterin to 6-hydroxymethyl-7,8-dihydropterin.</text>
</comment>
<evidence type="ECO:0000256" key="5">
    <source>
        <dbReference type="ARBA" id="ARBA00023239"/>
    </source>
</evidence>
<dbReference type="PANTHER" id="PTHR42844:SF1">
    <property type="entry name" value="DIHYDRONEOPTERIN ALDOLASE 1-RELATED"/>
    <property type="match status" value="1"/>
</dbReference>
<dbReference type="STRING" id="1121322.SAMN02745136_05624"/>
<dbReference type="GO" id="GO:0046656">
    <property type="term" value="P:folic acid biosynthetic process"/>
    <property type="evidence" value="ECO:0007669"/>
    <property type="project" value="UniProtKB-UniRule"/>
</dbReference>
<dbReference type="AlphaFoldDB" id="A0A1M7D7Q8"/>
<dbReference type="Proteomes" id="UP000184386">
    <property type="component" value="Unassembled WGS sequence"/>
</dbReference>
<evidence type="ECO:0000256" key="3">
    <source>
        <dbReference type="ARBA" id="ARBA00005708"/>
    </source>
</evidence>
<dbReference type="Pfam" id="PF02152">
    <property type="entry name" value="FolB"/>
    <property type="match status" value="1"/>
</dbReference>
<dbReference type="InterPro" id="IPR006157">
    <property type="entry name" value="FolB_dom"/>
</dbReference>
<keyword evidence="5 6" id="KW-0456">Lyase</keyword>
<dbReference type="InterPro" id="IPR006156">
    <property type="entry name" value="Dihydroneopterin_aldolase"/>
</dbReference>
<accession>A0A1M7D7Q8</accession>
<keyword evidence="4 6" id="KW-0289">Folate biosynthesis</keyword>
<keyword evidence="9" id="KW-1185">Reference proteome</keyword>
<dbReference type="SUPFAM" id="SSF55620">
    <property type="entry name" value="Tetrahydrobiopterin biosynthesis enzymes-like"/>
    <property type="match status" value="1"/>
</dbReference>
<gene>
    <name evidence="8" type="ORF">SAMN02745136_05624</name>
</gene>
<feature type="domain" description="Dihydroneopterin aldolase/epimerase" evidence="7">
    <location>
        <begin position="4"/>
        <end position="117"/>
    </location>
</feature>
<comment type="catalytic activity">
    <reaction evidence="1 6">
        <text>7,8-dihydroneopterin = 6-hydroxymethyl-7,8-dihydropterin + glycolaldehyde</text>
        <dbReference type="Rhea" id="RHEA:10540"/>
        <dbReference type="ChEBI" id="CHEBI:17001"/>
        <dbReference type="ChEBI" id="CHEBI:17071"/>
        <dbReference type="ChEBI" id="CHEBI:44841"/>
        <dbReference type="EC" id="4.1.2.25"/>
    </reaction>
</comment>
<dbReference type="PANTHER" id="PTHR42844">
    <property type="entry name" value="DIHYDRONEOPTERIN ALDOLASE 1-RELATED"/>
    <property type="match status" value="1"/>
</dbReference>
<dbReference type="NCBIfam" id="TIGR00525">
    <property type="entry name" value="folB"/>
    <property type="match status" value="1"/>
</dbReference>
<dbReference type="EMBL" id="FRAC01000051">
    <property type="protein sequence ID" value="SHL75447.1"/>
    <property type="molecule type" value="Genomic_DNA"/>
</dbReference>
<dbReference type="GO" id="GO:0046654">
    <property type="term" value="P:tetrahydrofolate biosynthetic process"/>
    <property type="evidence" value="ECO:0007669"/>
    <property type="project" value="UniProtKB-UniRule"/>
</dbReference>
<dbReference type="UniPathway" id="UPA00077">
    <property type="reaction ID" value="UER00154"/>
</dbReference>
<name>A0A1M7D7Q8_9FIRM</name>
<dbReference type="EC" id="4.1.2.25" evidence="6"/>
<evidence type="ECO:0000256" key="1">
    <source>
        <dbReference type="ARBA" id="ARBA00001353"/>
    </source>
</evidence>
<evidence type="ECO:0000313" key="9">
    <source>
        <dbReference type="Proteomes" id="UP000184386"/>
    </source>
</evidence>
<evidence type="ECO:0000313" key="8">
    <source>
        <dbReference type="EMBL" id="SHL75447.1"/>
    </source>
</evidence>
<dbReference type="NCBIfam" id="TIGR00526">
    <property type="entry name" value="folB_dom"/>
    <property type="match status" value="1"/>
</dbReference>
<organism evidence="8 9">
    <name type="scientific">Anaerocolumna jejuensis DSM 15929</name>
    <dbReference type="NCBI Taxonomy" id="1121322"/>
    <lineage>
        <taxon>Bacteria</taxon>
        <taxon>Bacillati</taxon>
        <taxon>Bacillota</taxon>
        <taxon>Clostridia</taxon>
        <taxon>Lachnospirales</taxon>
        <taxon>Lachnospiraceae</taxon>
        <taxon>Anaerocolumna</taxon>
    </lineage>
</organism>
<comment type="pathway">
    <text evidence="2 6">Cofactor biosynthesis; tetrahydrofolate biosynthesis; 2-amino-4-hydroxy-6-hydroxymethyl-7,8-dihydropteridine diphosphate from 7,8-dihydroneopterin triphosphate: step 3/4.</text>
</comment>
<evidence type="ECO:0000256" key="2">
    <source>
        <dbReference type="ARBA" id="ARBA00005013"/>
    </source>
</evidence>
<reference evidence="8 9" key="1">
    <citation type="submission" date="2016-11" db="EMBL/GenBank/DDBJ databases">
        <authorList>
            <person name="Jaros S."/>
            <person name="Januszkiewicz K."/>
            <person name="Wedrychowicz H."/>
        </authorList>
    </citation>
    <scope>NUCLEOTIDE SEQUENCE [LARGE SCALE GENOMIC DNA]</scope>
    <source>
        <strain evidence="8 9">DSM 15929</strain>
    </source>
</reference>
<evidence type="ECO:0000256" key="4">
    <source>
        <dbReference type="ARBA" id="ARBA00022909"/>
    </source>
</evidence>
<dbReference type="CDD" id="cd00534">
    <property type="entry name" value="DHNA_DHNTPE"/>
    <property type="match status" value="1"/>
</dbReference>